<evidence type="ECO:0000313" key="1">
    <source>
        <dbReference type="EMBL" id="TYB78334.1"/>
    </source>
</evidence>
<dbReference type="AlphaFoldDB" id="A0A5D0RCN5"/>
<reference evidence="1 2" key="1">
    <citation type="submission" date="2019-08" db="EMBL/GenBank/DDBJ databases">
        <title>Genomes of Antarctic Bizionia species.</title>
        <authorList>
            <person name="Bowman J.P."/>
        </authorList>
    </citation>
    <scope>NUCLEOTIDE SEQUENCE [LARGE SCALE GENOMIC DNA]</scope>
    <source>
        <strain evidence="1 2">ADA-4</strain>
    </source>
</reference>
<dbReference type="RefSeq" id="WP_148402072.1">
    <property type="nucleotide sequence ID" value="NZ_VSKK01000001.1"/>
</dbReference>
<sequence length="192" mass="21232">METTTNKVKTVAKKAVSTASNSAKKVGKSVADNPKQTLYIVGGILAIYLGYRSVKAINNFFNGDGDVDNTINFGYKIDQTKLSIGTEQARNYAAQLLTAFNHNAFGSATDEGTIYQIFKKINPEDFKLIFNEFGQKNYAVIFDGSPPANWFGGNVSEKQDLIWWLKAELNSILDYDVYKQVKSIVTQAGSVF</sequence>
<gene>
    <name evidence="1" type="ORF">ES674_00710</name>
</gene>
<comment type="caution">
    <text evidence="1">The sequence shown here is derived from an EMBL/GenBank/DDBJ whole genome shotgun (WGS) entry which is preliminary data.</text>
</comment>
<organism evidence="1 2">
    <name type="scientific">Bizionia myxarmorum</name>
    <dbReference type="NCBI Taxonomy" id="291186"/>
    <lineage>
        <taxon>Bacteria</taxon>
        <taxon>Pseudomonadati</taxon>
        <taxon>Bacteroidota</taxon>
        <taxon>Flavobacteriia</taxon>
        <taxon>Flavobacteriales</taxon>
        <taxon>Flavobacteriaceae</taxon>
        <taxon>Bizionia</taxon>
    </lineage>
</organism>
<accession>A0A5D0RCN5</accession>
<dbReference type="OrthoDB" id="1453997at2"/>
<protein>
    <submittedName>
        <fullName evidence="1">Uncharacterized protein</fullName>
    </submittedName>
</protein>
<evidence type="ECO:0000313" key="2">
    <source>
        <dbReference type="Proteomes" id="UP000323720"/>
    </source>
</evidence>
<proteinExistence type="predicted"/>
<name>A0A5D0RCN5_9FLAO</name>
<dbReference type="EMBL" id="VSKK01000001">
    <property type="protein sequence ID" value="TYB78334.1"/>
    <property type="molecule type" value="Genomic_DNA"/>
</dbReference>
<keyword evidence="2" id="KW-1185">Reference proteome</keyword>
<dbReference type="Proteomes" id="UP000323720">
    <property type="component" value="Unassembled WGS sequence"/>
</dbReference>